<protein>
    <submittedName>
        <fullName evidence="1">Uncharacterized protein</fullName>
    </submittedName>
</protein>
<dbReference type="Proteomes" id="UP001596099">
    <property type="component" value="Unassembled WGS sequence"/>
</dbReference>
<dbReference type="RefSeq" id="WP_247415236.1">
    <property type="nucleotide sequence ID" value="NZ_JALLGW010000001.1"/>
</dbReference>
<keyword evidence="2" id="KW-1185">Reference proteome</keyword>
<reference evidence="1 2" key="1">
    <citation type="journal article" date="2019" name="Int. J. Syst. Evol. Microbiol.">
        <title>The Global Catalogue of Microorganisms (GCM) 10K type strain sequencing project: providing services to taxonomists for standard genome sequencing and annotation.</title>
        <authorList>
            <consortium name="The Broad Institute Genomics Platform"/>
            <consortium name="The Broad Institute Genome Sequencing Center for Infectious Disease"/>
            <person name="Wu L."/>
            <person name="Ma J."/>
        </authorList>
    </citation>
    <scope>NUCLEOTIDE SEQUENCE [LARGE SCALE GENOMIC DNA]</scope>
    <source>
        <strain evidence="1 2">CGMCC 1.12543</strain>
    </source>
</reference>
<dbReference type="EMBL" id="JBHSQH010000001">
    <property type="protein sequence ID" value="MFC5972164.1"/>
    <property type="molecule type" value="Genomic_DNA"/>
</dbReference>
<name>A0ABD5RPC1_9EURY</name>
<organism evidence="1 2">
    <name type="scientific">Halomarina salina</name>
    <dbReference type="NCBI Taxonomy" id="1872699"/>
    <lineage>
        <taxon>Archaea</taxon>
        <taxon>Methanobacteriati</taxon>
        <taxon>Methanobacteriota</taxon>
        <taxon>Stenosarchaea group</taxon>
        <taxon>Halobacteria</taxon>
        <taxon>Halobacteriales</taxon>
        <taxon>Natronomonadaceae</taxon>
        <taxon>Halomarina</taxon>
    </lineage>
</organism>
<dbReference type="AlphaFoldDB" id="A0ABD5RPC1"/>
<comment type="caution">
    <text evidence="1">The sequence shown here is derived from an EMBL/GenBank/DDBJ whole genome shotgun (WGS) entry which is preliminary data.</text>
</comment>
<accession>A0ABD5RPC1</accession>
<evidence type="ECO:0000313" key="1">
    <source>
        <dbReference type="EMBL" id="MFC5972164.1"/>
    </source>
</evidence>
<proteinExistence type="predicted"/>
<evidence type="ECO:0000313" key="2">
    <source>
        <dbReference type="Proteomes" id="UP001596099"/>
    </source>
</evidence>
<gene>
    <name evidence="1" type="ORF">ACFPYI_12560</name>
</gene>
<sequence length="88" mass="9576">MDATTFAVTYDVTADHPVTAIDRATDRLARALPADVEYVVRGERVNSLEADGGEFAVTLLVSLTRVAPRIRTNLAFHAFFPNADIEAV</sequence>